<dbReference type="GO" id="GO:0043190">
    <property type="term" value="C:ATP-binding cassette (ABC) transporter complex"/>
    <property type="evidence" value="ECO:0007669"/>
    <property type="project" value="InterPro"/>
</dbReference>
<protein>
    <recommendedName>
        <fullName evidence="4">ABC-type quaternary amine transporter</fullName>
        <ecNumber evidence="4">7.6.2.9</ecNumber>
    </recommendedName>
</protein>
<dbReference type="FunFam" id="3.40.50.300:FF:000425">
    <property type="entry name" value="Probable ABC transporter, ATP-binding subunit"/>
    <property type="match status" value="1"/>
</dbReference>
<evidence type="ECO:0000256" key="4">
    <source>
        <dbReference type="ARBA" id="ARBA00066388"/>
    </source>
</evidence>
<evidence type="ECO:0000313" key="6">
    <source>
        <dbReference type="EMBL" id="ADB48348.1"/>
    </source>
</evidence>
<dbReference type="Proteomes" id="UP000001902">
    <property type="component" value="Chromosome"/>
</dbReference>
<dbReference type="GO" id="GO:0005524">
    <property type="term" value="F:ATP binding"/>
    <property type="evidence" value="ECO:0007669"/>
    <property type="project" value="UniProtKB-KW"/>
</dbReference>
<dbReference type="RefSeq" id="WP_012939328.1">
    <property type="nucleotide sequence ID" value="NC_013740.1"/>
</dbReference>
<dbReference type="OrthoDB" id="9802264at2"/>
<dbReference type="GeneID" id="78335694"/>
<dbReference type="HOGENOM" id="CLU_000604_1_1_9"/>
<dbReference type="InterPro" id="IPR008995">
    <property type="entry name" value="Mo/tungstate-bd_C_term_dom"/>
</dbReference>
<dbReference type="InterPro" id="IPR013611">
    <property type="entry name" value="Transp-assoc_OB_typ2"/>
</dbReference>
<dbReference type="Gene3D" id="3.40.50.300">
    <property type="entry name" value="P-loop containing nucleotide triphosphate hydrolases"/>
    <property type="match status" value="1"/>
</dbReference>
<evidence type="ECO:0000256" key="1">
    <source>
        <dbReference type="ARBA" id="ARBA00022448"/>
    </source>
</evidence>
<keyword evidence="3" id="KW-0067">ATP-binding</keyword>
<dbReference type="PROSITE" id="PS00211">
    <property type="entry name" value="ABC_TRANSPORTER_1"/>
    <property type="match status" value="1"/>
</dbReference>
<name>D2RMP6_ACIFV</name>
<evidence type="ECO:0000313" key="7">
    <source>
        <dbReference type="Proteomes" id="UP000001902"/>
    </source>
</evidence>
<dbReference type="InterPro" id="IPR027417">
    <property type="entry name" value="P-loop_NTPase"/>
</dbReference>
<dbReference type="InterPro" id="IPR050093">
    <property type="entry name" value="ABC_SmlMolc_Importer"/>
</dbReference>
<dbReference type="PROSITE" id="PS50893">
    <property type="entry name" value="ABC_TRANSPORTER_2"/>
    <property type="match status" value="1"/>
</dbReference>
<dbReference type="AlphaFoldDB" id="D2RMP6"/>
<organism evidence="6 7">
    <name type="scientific">Acidaminococcus fermentans (strain ATCC 25085 / DSM 20731 / CCUG 9996 / CIP 106432 / VR4)</name>
    <dbReference type="NCBI Taxonomy" id="591001"/>
    <lineage>
        <taxon>Bacteria</taxon>
        <taxon>Bacillati</taxon>
        <taxon>Bacillota</taxon>
        <taxon>Negativicutes</taxon>
        <taxon>Acidaminococcales</taxon>
        <taxon>Acidaminococcaceae</taxon>
        <taxon>Acidaminococcus</taxon>
    </lineage>
</organism>
<dbReference type="InterPro" id="IPR003439">
    <property type="entry name" value="ABC_transporter-like_ATP-bd"/>
</dbReference>
<dbReference type="GO" id="GO:0016887">
    <property type="term" value="F:ATP hydrolysis activity"/>
    <property type="evidence" value="ECO:0007669"/>
    <property type="project" value="InterPro"/>
</dbReference>
<dbReference type="KEGG" id="afn:Acfer_2001"/>
<reference evidence="6 7" key="1">
    <citation type="journal article" date="2010" name="Stand. Genomic Sci.">
        <title>Complete genome sequence of Acidaminococcus fermentans type strain (VR4).</title>
        <authorList>
            <person name="Chang Y.J."/>
            <person name="Pukall R."/>
            <person name="Saunders E."/>
            <person name="Lapidus A."/>
            <person name="Copeland A."/>
            <person name="Nolan M."/>
            <person name="Glavina Del Rio T."/>
            <person name="Lucas S."/>
            <person name="Chen F."/>
            <person name="Tice H."/>
            <person name="Cheng J.F."/>
            <person name="Han C."/>
            <person name="Detter J.C."/>
            <person name="Bruce D."/>
            <person name="Goodwin L."/>
            <person name="Pitluck S."/>
            <person name="Mikhailova N."/>
            <person name="Liolios K."/>
            <person name="Pati A."/>
            <person name="Ivanova N."/>
            <person name="Mavromatis K."/>
            <person name="Chen A."/>
            <person name="Palaniappan K."/>
            <person name="Land M."/>
            <person name="Hauser L."/>
            <person name="Jeffries C.D."/>
            <person name="Brettin T."/>
            <person name="Rohde M."/>
            <person name="Goker M."/>
            <person name="Bristow J."/>
            <person name="Eisen J.A."/>
            <person name="Markowitz V."/>
            <person name="Hugenholtz P."/>
            <person name="Kyrpides N.C."/>
            <person name="Klenk H.P."/>
        </authorList>
    </citation>
    <scope>NUCLEOTIDE SEQUENCE [LARGE SCALE GENOMIC DNA]</scope>
    <source>
        <strain evidence="7">ATCC 25085 / DSM 20731 / CCUG 9996 / CIP 106432 / VR4</strain>
    </source>
</reference>
<evidence type="ECO:0000256" key="3">
    <source>
        <dbReference type="ARBA" id="ARBA00022840"/>
    </source>
</evidence>
<keyword evidence="2" id="KW-0547">Nucleotide-binding</keyword>
<dbReference type="InterPro" id="IPR017871">
    <property type="entry name" value="ABC_transporter-like_CS"/>
</dbReference>
<dbReference type="PANTHER" id="PTHR42781">
    <property type="entry name" value="SPERMIDINE/PUTRESCINE IMPORT ATP-BINDING PROTEIN POTA"/>
    <property type="match status" value="1"/>
</dbReference>
<feature type="domain" description="ABC transporter" evidence="5">
    <location>
        <begin position="4"/>
        <end position="241"/>
    </location>
</feature>
<dbReference type="Pfam" id="PF00005">
    <property type="entry name" value="ABC_tran"/>
    <property type="match status" value="1"/>
</dbReference>
<keyword evidence="1" id="KW-0813">Transport</keyword>
<dbReference type="GO" id="GO:0015418">
    <property type="term" value="F:ABC-type quaternary ammonium compound transporting activity"/>
    <property type="evidence" value="ECO:0007669"/>
    <property type="project" value="UniProtKB-EC"/>
</dbReference>
<keyword evidence="7" id="KW-1185">Reference proteome</keyword>
<gene>
    <name evidence="6" type="ordered locus">Acfer_2001</name>
</gene>
<accession>D2RMP6</accession>
<proteinExistence type="predicted"/>
<dbReference type="EC" id="7.6.2.9" evidence="4"/>
<dbReference type="InterPro" id="IPR003593">
    <property type="entry name" value="AAA+_ATPase"/>
</dbReference>
<sequence length="364" mass="41715">MADVRFNHITFHYGKKCIFKDLSLTVEESQIMCLVGPSGCGKTTLVRCLLGFIKPETGSIYVGDRCLFDAEKGIDVSPEHRHIGVVFQDYAVWPHMTVLENVLYPMKKMRIPKQEMKERAHHALEQVRMLGYEEHLPSQLSGGQQQRVAIARALVSSDEVIVMDEPITNLDAKLREEMLTEIRLIQHDIGTTILYITHDQEAALQLCDRMAIMDRDGNLCQIGEDEDIILRPANRFVFEFIGVSNFFPLVRENGHTYLVAGEKFLYDECPQEIFASGRPMEMGVRLNDMIFDDSSPVRGKVTRSVFLGSEYVYFIQLGNREIRMQVNALDVMQNNKAEEGQEVGLRFLQPRYYEARKEDHDESA</sequence>
<dbReference type="SUPFAM" id="SSF52540">
    <property type="entry name" value="P-loop containing nucleoside triphosphate hydrolases"/>
    <property type="match status" value="1"/>
</dbReference>
<dbReference type="STRING" id="591001.Acfer_2001"/>
<dbReference type="eggNOG" id="COG3842">
    <property type="taxonomic scope" value="Bacteria"/>
</dbReference>
<dbReference type="PANTHER" id="PTHR42781:SF4">
    <property type="entry name" value="SPERMIDINE_PUTRESCINE IMPORT ATP-BINDING PROTEIN POTA"/>
    <property type="match status" value="1"/>
</dbReference>
<dbReference type="EMBL" id="CP001859">
    <property type="protein sequence ID" value="ADB48348.1"/>
    <property type="molecule type" value="Genomic_DNA"/>
</dbReference>
<dbReference type="Pfam" id="PF08402">
    <property type="entry name" value="TOBE_2"/>
    <property type="match status" value="1"/>
</dbReference>
<dbReference type="SUPFAM" id="SSF50331">
    <property type="entry name" value="MOP-like"/>
    <property type="match status" value="1"/>
</dbReference>
<evidence type="ECO:0000256" key="2">
    <source>
        <dbReference type="ARBA" id="ARBA00022741"/>
    </source>
</evidence>
<evidence type="ECO:0000259" key="5">
    <source>
        <dbReference type="PROSITE" id="PS50893"/>
    </source>
</evidence>
<dbReference type="SMART" id="SM00382">
    <property type="entry name" value="AAA"/>
    <property type="match status" value="1"/>
</dbReference>